<evidence type="ECO:0000256" key="1">
    <source>
        <dbReference type="SAM" id="MobiDB-lite"/>
    </source>
</evidence>
<name>A0A0D2WJT1_CAPO3</name>
<dbReference type="AlphaFoldDB" id="A0A0D2WJT1"/>
<accession>A0A0D2WJT1</accession>
<reference evidence="3" key="1">
    <citation type="submission" date="2011-02" db="EMBL/GenBank/DDBJ databases">
        <title>The Genome Sequence of Capsaspora owczarzaki ATCC 30864.</title>
        <authorList>
            <person name="Russ C."/>
            <person name="Cuomo C."/>
            <person name="Burger G."/>
            <person name="Gray M.W."/>
            <person name="Holland P.W.H."/>
            <person name="King N."/>
            <person name="Lang F.B.F."/>
            <person name="Roger A.J."/>
            <person name="Ruiz-Trillo I."/>
            <person name="Young S.K."/>
            <person name="Zeng Q."/>
            <person name="Gargeya S."/>
            <person name="Alvarado L."/>
            <person name="Berlin A."/>
            <person name="Chapman S.B."/>
            <person name="Chen Z."/>
            <person name="Freedman E."/>
            <person name="Gellesch M."/>
            <person name="Goldberg J."/>
            <person name="Griggs A."/>
            <person name="Gujja S."/>
            <person name="Heilman E."/>
            <person name="Heiman D."/>
            <person name="Howarth C."/>
            <person name="Mehta T."/>
            <person name="Neiman D."/>
            <person name="Pearson M."/>
            <person name="Roberts A."/>
            <person name="Saif S."/>
            <person name="Shea T."/>
            <person name="Shenoy N."/>
            <person name="Sisk P."/>
            <person name="Stolte C."/>
            <person name="Sykes S."/>
            <person name="White J."/>
            <person name="Yandava C."/>
            <person name="Haas B."/>
            <person name="Nusbaum C."/>
            <person name="Birren B."/>
        </authorList>
    </citation>
    <scope>NUCLEOTIDE SEQUENCE</scope>
    <source>
        <strain evidence="3">ATCC 30864</strain>
    </source>
</reference>
<evidence type="ECO:0000313" key="2">
    <source>
        <dbReference type="EMBL" id="KJE89678.1"/>
    </source>
</evidence>
<organism evidence="2 3">
    <name type="scientific">Capsaspora owczarzaki (strain ATCC 30864)</name>
    <dbReference type="NCBI Taxonomy" id="595528"/>
    <lineage>
        <taxon>Eukaryota</taxon>
        <taxon>Filasterea</taxon>
        <taxon>Capsaspora</taxon>
    </lineage>
</organism>
<gene>
    <name evidence="2" type="ORF">CAOG_009383</name>
</gene>
<feature type="region of interest" description="Disordered" evidence="1">
    <location>
        <begin position="451"/>
        <end position="470"/>
    </location>
</feature>
<sequence length="470" mass="51341">MGEGRLDPAQDGVVLNVNRTCGGGNPLQTLNAEQTRIVGNDNSVTHKSELAERVQIGKQCIVLHHQRKPVAAPQVAWQVVANITERGEAAERLELVDARDAQVASDMTQVTQASVVRERGQILNVEKPFNDLQAGECGQVRDGLVVGLSVRRTYPYTSNHVCALGQQANELLLVFGMEDARSTGAFGLGNAANQHVGLDGRGRHATTRRHSLLCLAEFAICRSGSHELFVLQLDKRRGVENVLIVIEITVHDLVGLFRVERLLVLVCEIAFLCASGFSADGIGRSTQIAAFVVLCMRRVVRAVKSIGIEGDRSVRLQAPALAQLAQHLLWDLLREIVFRGVLVLVLVLVGMALGCHCCRPAVGQSVAVANQPCVQDVVRVGVVQVSARVLAGMHLPSVCRRHPSWSDHQQQAEHHERDENKGLLPVLAGWRSASWLKSARVHDGIMNCKNEQKQAKKQGNGRDFAERTKI</sequence>
<dbReference type="Proteomes" id="UP000008743">
    <property type="component" value="Unassembled WGS sequence"/>
</dbReference>
<dbReference type="EMBL" id="KE346360">
    <property type="protein sequence ID" value="KJE89678.1"/>
    <property type="molecule type" value="Genomic_DNA"/>
</dbReference>
<evidence type="ECO:0000313" key="3">
    <source>
        <dbReference type="Proteomes" id="UP000008743"/>
    </source>
</evidence>
<proteinExistence type="predicted"/>
<keyword evidence="3" id="KW-1185">Reference proteome</keyword>
<protein>
    <submittedName>
        <fullName evidence="2">Uncharacterized protein</fullName>
    </submittedName>
</protein>
<dbReference type="InParanoid" id="A0A0D2WJT1"/>